<evidence type="ECO:0000313" key="15">
    <source>
        <dbReference type="EMBL" id="MBT2132848.1"/>
    </source>
</evidence>
<evidence type="ECO:0000256" key="8">
    <source>
        <dbReference type="ARBA" id="ARBA00023170"/>
    </source>
</evidence>
<dbReference type="Gene3D" id="2.170.130.10">
    <property type="entry name" value="TonB-dependent receptor, plug domain"/>
    <property type="match status" value="1"/>
</dbReference>
<gene>
    <name evidence="15" type="ORF">KK137_00745</name>
</gene>
<evidence type="ECO:0000259" key="13">
    <source>
        <dbReference type="Pfam" id="PF00593"/>
    </source>
</evidence>
<keyword evidence="6 11" id="KW-0798">TonB box</keyword>
<dbReference type="PANTHER" id="PTHR32552">
    <property type="entry name" value="FERRICHROME IRON RECEPTOR-RELATED"/>
    <property type="match status" value="1"/>
</dbReference>
<dbReference type="PROSITE" id="PS52016">
    <property type="entry name" value="TONB_DEPENDENT_REC_3"/>
    <property type="match status" value="1"/>
</dbReference>
<proteinExistence type="inferred from homology"/>
<dbReference type="RefSeq" id="WP_214533997.1">
    <property type="nucleotide sequence ID" value="NZ_JAHFVK010000001.1"/>
</dbReference>
<evidence type="ECO:0000256" key="6">
    <source>
        <dbReference type="ARBA" id="ARBA00023077"/>
    </source>
</evidence>
<dbReference type="Proteomes" id="UP000811255">
    <property type="component" value="Unassembled WGS sequence"/>
</dbReference>
<feature type="domain" description="TonB-dependent receptor-like beta-barrel" evidence="13">
    <location>
        <begin position="259"/>
        <end position="733"/>
    </location>
</feature>
<evidence type="ECO:0000256" key="3">
    <source>
        <dbReference type="ARBA" id="ARBA00022448"/>
    </source>
</evidence>
<keyword evidence="16" id="KW-1185">Reference proteome</keyword>
<dbReference type="InterPro" id="IPR039426">
    <property type="entry name" value="TonB-dep_rcpt-like"/>
</dbReference>
<protein>
    <submittedName>
        <fullName evidence="15">TonB-dependent siderophore receptor</fullName>
    </submittedName>
</protein>
<comment type="caution">
    <text evidence="15">The sequence shown here is derived from an EMBL/GenBank/DDBJ whole genome shotgun (WGS) entry which is preliminary data.</text>
</comment>
<evidence type="ECO:0000313" key="16">
    <source>
        <dbReference type="Proteomes" id="UP000811255"/>
    </source>
</evidence>
<evidence type="ECO:0000256" key="2">
    <source>
        <dbReference type="ARBA" id="ARBA00009810"/>
    </source>
</evidence>
<keyword evidence="12" id="KW-0732">Signal</keyword>
<feature type="domain" description="TonB-dependent receptor plug" evidence="14">
    <location>
        <begin position="89"/>
        <end position="188"/>
    </location>
</feature>
<dbReference type="InterPro" id="IPR037066">
    <property type="entry name" value="Plug_dom_sf"/>
</dbReference>
<dbReference type="InterPro" id="IPR010105">
    <property type="entry name" value="TonB_sidphr_rcpt"/>
</dbReference>
<evidence type="ECO:0000256" key="7">
    <source>
        <dbReference type="ARBA" id="ARBA00023136"/>
    </source>
</evidence>
<evidence type="ECO:0000256" key="5">
    <source>
        <dbReference type="ARBA" id="ARBA00022692"/>
    </source>
</evidence>
<name>A0ABS5VZ97_9SPHN</name>
<dbReference type="PANTHER" id="PTHR32552:SF83">
    <property type="entry name" value="BLR3904 PROTEIN"/>
    <property type="match status" value="1"/>
</dbReference>
<keyword evidence="8 15" id="KW-0675">Receptor</keyword>
<feature type="signal peptide" evidence="12">
    <location>
        <begin position="1"/>
        <end position="41"/>
    </location>
</feature>
<dbReference type="SUPFAM" id="SSF56935">
    <property type="entry name" value="Porins"/>
    <property type="match status" value="1"/>
</dbReference>
<dbReference type="InterPro" id="IPR036942">
    <property type="entry name" value="Beta-barrel_TonB_sf"/>
</dbReference>
<sequence>MGTATRNIRRPGSLRSGHGHLKAGAALGLSVAMLMPTAVLAQSEPEEADEAPLATVTVEATAIDPNPNAQVGVPYKARTSGDERHTRPIAETPQTITVLTRSQIEDSGYTDLKQILDSQPGITVGTGENGNAFGDRYIIRGQEARSDVFVDGLRDPGMTTRESFAIEQLEISKGPSSTFGGRGTAGGAINAITKQATIDYNFGKGSVGIGTDQFVRTTADINYSTGNSFAVRANVLYAYELVPDRGPADRERRGLATSAYYTPTDNFSITADYYGLRAHDNPDLGGYLTTDNEPVEVPTYAQAQDFQDTQVDVGTARIRYEFSPNVRLNNLTRYGSSDNGYVLTSANGRTNPRVQLGTHNGWQEVRYFANQTNLYVNAQLAGLDHELIFGAEYTDHKVLNGVYVNALDGSNRLFTGTPNCGTQFCVYDTGGNVVNGLNTLMNRRVTQGRWDQDWGVETISGYVMDTFDIGDLTVFAGLRMDKYKFNLDVQSAALAVTSYEDSDTFWNGHLGLTYKVGGGGVIYASIASSADINGGESDVGTSAGYGGFVIVGGVDVGARPERSWNYEVGTKWNIFDEKLLLTAALFQIDKSDVMEGLSGQDYTSAGTVNTGANRVRGIELEATGNITPEWSVQGGIAIMDSKVTDSFTPANIGQPLANFANNQVQFMSRYQITEDFALGGAVKYKSKRYGGQPDTGAVTGDGSRIVPAYTVLDLFAELHLTDNMELRVNVNNVTNEEYYLAVYRSGAMLYKGDARRVTGTLNISF</sequence>
<keyword evidence="7 10" id="KW-0472">Membrane</keyword>
<dbReference type="NCBIfam" id="TIGR01783">
    <property type="entry name" value="TonB-siderophor"/>
    <property type="match status" value="1"/>
</dbReference>
<evidence type="ECO:0000259" key="14">
    <source>
        <dbReference type="Pfam" id="PF07715"/>
    </source>
</evidence>
<dbReference type="Gene3D" id="2.40.170.20">
    <property type="entry name" value="TonB-dependent receptor, beta-barrel domain"/>
    <property type="match status" value="1"/>
</dbReference>
<keyword evidence="4 10" id="KW-1134">Transmembrane beta strand</keyword>
<comment type="similarity">
    <text evidence="2 10 11">Belongs to the TonB-dependent receptor family.</text>
</comment>
<accession>A0ABS5VZ97</accession>
<dbReference type="Pfam" id="PF00593">
    <property type="entry name" value="TonB_dep_Rec_b-barrel"/>
    <property type="match status" value="1"/>
</dbReference>
<dbReference type="CDD" id="cd01347">
    <property type="entry name" value="ligand_gated_channel"/>
    <property type="match status" value="1"/>
</dbReference>
<feature type="chain" id="PRO_5045920408" evidence="12">
    <location>
        <begin position="42"/>
        <end position="765"/>
    </location>
</feature>
<dbReference type="EMBL" id="JAHFVK010000001">
    <property type="protein sequence ID" value="MBT2132848.1"/>
    <property type="molecule type" value="Genomic_DNA"/>
</dbReference>
<dbReference type="Pfam" id="PF07715">
    <property type="entry name" value="Plug"/>
    <property type="match status" value="1"/>
</dbReference>
<dbReference type="InterPro" id="IPR000531">
    <property type="entry name" value="Beta-barrel_TonB"/>
</dbReference>
<evidence type="ECO:0000256" key="11">
    <source>
        <dbReference type="RuleBase" id="RU003357"/>
    </source>
</evidence>
<evidence type="ECO:0000256" key="9">
    <source>
        <dbReference type="ARBA" id="ARBA00023237"/>
    </source>
</evidence>
<keyword evidence="5 10" id="KW-0812">Transmembrane</keyword>
<keyword evidence="3 10" id="KW-0813">Transport</keyword>
<dbReference type="InterPro" id="IPR012910">
    <property type="entry name" value="Plug_dom"/>
</dbReference>
<keyword evidence="9 10" id="KW-0998">Cell outer membrane</keyword>
<evidence type="ECO:0000256" key="1">
    <source>
        <dbReference type="ARBA" id="ARBA00004571"/>
    </source>
</evidence>
<organism evidence="15 16">
    <name type="scientific">Croceibacterium selenioxidans</name>
    <dbReference type="NCBI Taxonomy" id="2838833"/>
    <lineage>
        <taxon>Bacteria</taxon>
        <taxon>Pseudomonadati</taxon>
        <taxon>Pseudomonadota</taxon>
        <taxon>Alphaproteobacteria</taxon>
        <taxon>Sphingomonadales</taxon>
        <taxon>Erythrobacteraceae</taxon>
        <taxon>Croceibacterium</taxon>
    </lineage>
</organism>
<evidence type="ECO:0000256" key="10">
    <source>
        <dbReference type="PROSITE-ProRule" id="PRU01360"/>
    </source>
</evidence>
<comment type="subcellular location">
    <subcellularLocation>
        <location evidence="1 10">Cell outer membrane</location>
        <topology evidence="1 10">Multi-pass membrane protein</topology>
    </subcellularLocation>
</comment>
<reference evidence="15 16" key="1">
    <citation type="submission" date="2021-05" db="EMBL/GenBank/DDBJ databases">
        <title>Croceibacterium sp. LX-88 genome sequence.</title>
        <authorList>
            <person name="Luo X."/>
        </authorList>
    </citation>
    <scope>NUCLEOTIDE SEQUENCE [LARGE SCALE GENOMIC DNA]</scope>
    <source>
        <strain evidence="15 16">LX-88</strain>
    </source>
</reference>
<evidence type="ECO:0000256" key="4">
    <source>
        <dbReference type="ARBA" id="ARBA00022452"/>
    </source>
</evidence>
<evidence type="ECO:0000256" key="12">
    <source>
        <dbReference type="SAM" id="SignalP"/>
    </source>
</evidence>